<protein>
    <submittedName>
        <fullName evidence="1">Pyridoxamine 5'-phosphate oxidase family protein</fullName>
    </submittedName>
</protein>
<evidence type="ECO:0000313" key="2">
    <source>
        <dbReference type="Proteomes" id="UP000627521"/>
    </source>
</evidence>
<dbReference type="RefSeq" id="WP_191098837.1">
    <property type="nucleotide sequence ID" value="NZ_JACXXF010000001.1"/>
</dbReference>
<evidence type="ECO:0000313" key="1">
    <source>
        <dbReference type="EMBL" id="MBD3862192.1"/>
    </source>
</evidence>
<accession>A0ABR8LVF8</accession>
<comment type="caution">
    <text evidence="1">The sequence shown here is derived from an EMBL/GenBank/DDBJ whole genome shotgun (WGS) entry which is preliminary data.</text>
</comment>
<gene>
    <name evidence="1" type="ORF">IEG06_01925</name>
</gene>
<dbReference type="InterPro" id="IPR012349">
    <property type="entry name" value="Split_barrel_FMN-bd"/>
</dbReference>
<dbReference type="EMBL" id="JACXXH010000001">
    <property type="protein sequence ID" value="MBD3862192.1"/>
    <property type="molecule type" value="Genomic_DNA"/>
</dbReference>
<dbReference type="SUPFAM" id="SSF50475">
    <property type="entry name" value="FMN-binding split barrel"/>
    <property type="match status" value="1"/>
</dbReference>
<dbReference type="Gene3D" id="2.30.110.10">
    <property type="entry name" value="Electron Transport, Fmn-binding Protein, Chain A"/>
    <property type="match status" value="1"/>
</dbReference>
<dbReference type="Proteomes" id="UP000627521">
    <property type="component" value="Unassembled WGS sequence"/>
</dbReference>
<proteinExistence type="predicted"/>
<name>A0ABR8LVF8_9FLAO</name>
<reference evidence="1 2" key="1">
    <citation type="submission" date="2020-09" db="EMBL/GenBank/DDBJ databases">
        <title>Bacillus nautilus sp. nov., Chryseoglobus crepusculi sp. nov, and Psychrobacter noctis sp. nov., isolated from deep-sea sponges from the equatorial Atlantic.</title>
        <authorList>
            <person name="Stennett H.L."/>
            <person name="Williams S.E."/>
        </authorList>
    </citation>
    <scope>NUCLEOTIDE SEQUENCE [LARGE SCALE GENOMIC DNA]</scope>
    <source>
        <strain evidence="1 2">28M-24</strain>
    </source>
</reference>
<sequence length="154" mass="17795">MFKNLEEKEIEYILENNYIGQLSYIFNNTPFVIPITYFFDKEKNAIICYSGDGHKMNAMRKNPTVSMLVSDVENVTNWKSVLVHGKFEQHFGSDAKAYLHKFSLGIKDIILEKEHSKANFISDFSSKIYKDDIPAVFLINIEAITGKKRLDFKA</sequence>
<dbReference type="InterPro" id="IPR024747">
    <property type="entry name" value="Pyridox_Oxase-rel"/>
</dbReference>
<organism evidence="1 2">
    <name type="scientific">Olleya marilimosa</name>
    <dbReference type="NCBI Taxonomy" id="272164"/>
    <lineage>
        <taxon>Bacteria</taxon>
        <taxon>Pseudomonadati</taxon>
        <taxon>Bacteroidota</taxon>
        <taxon>Flavobacteriia</taxon>
        <taxon>Flavobacteriales</taxon>
        <taxon>Flavobacteriaceae</taxon>
    </lineage>
</organism>
<dbReference type="Pfam" id="PF12900">
    <property type="entry name" value="Pyridox_ox_2"/>
    <property type="match status" value="1"/>
</dbReference>
<keyword evidence="2" id="KW-1185">Reference proteome</keyword>